<gene>
    <name evidence="3" type="ORF">BFJ63_vAg16694</name>
</gene>
<feature type="domain" description="Nitrogen regulatory protein areA GATA-like" evidence="2">
    <location>
        <begin position="189"/>
        <end position="216"/>
    </location>
</feature>
<feature type="region of interest" description="Disordered" evidence="1">
    <location>
        <begin position="294"/>
        <end position="314"/>
    </location>
</feature>
<organism evidence="3 4">
    <name type="scientific">Fusarium oxysporum f. sp. narcissi</name>
    <dbReference type="NCBI Taxonomy" id="451672"/>
    <lineage>
        <taxon>Eukaryota</taxon>
        <taxon>Fungi</taxon>
        <taxon>Dikarya</taxon>
        <taxon>Ascomycota</taxon>
        <taxon>Pezizomycotina</taxon>
        <taxon>Sordariomycetes</taxon>
        <taxon>Hypocreomycetidae</taxon>
        <taxon>Hypocreales</taxon>
        <taxon>Nectriaceae</taxon>
        <taxon>Fusarium</taxon>
        <taxon>Fusarium oxysporum species complex</taxon>
    </lineage>
</organism>
<evidence type="ECO:0000256" key="1">
    <source>
        <dbReference type="SAM" id="MobiDB-lite"/>
    </source>
</evidence>
<feature type="region of interest" description="Disordered" evidence="1">
    <location>
        <begin position="1"/>
        <end position="78"/>
    </location>
</feature>
<dbReference type="GO" id="GO:0005773">
    <property type="term" value="C:vacuole"/>
    <property type="evidence" value="ECO:0007669"/>
    <property type="project" value="GOC"/>
</dbReference>
<dbReference type="GO" id="GO:0042149">
    <property type="term" value="P:cellular response to glucose starvation"/>
    <property type="evidence" value="ECO:0007669"/>
    <property type="project" value="TreeGrafter"/>
</dbReference>
<dbReference type="PANTHER" id="PTHR28051:SF1">
    <property type="entry name" value="PROTEIN MTL1-RELATED"/>
    <property type="match status" value="1"/>
</dbReference>
<dbReference type="Proteomes" id="UP000290540">
    <property type="component" value="Unassembled WGS sequence"/>
</dbReference>
<dbReference type="EMBL" id="MQTW01000377">
    <property type="protein sequence ID" value="RYC80418.1"/>
    <property type="molecule type" value="Genomic_DNA"/>
</dbReference>
<dbReference type="InterPro" id="IPR013860">
    <property type="entry name" value="AreA_GATA"/>
</dbReference>
<reference evidence="3 4" key="1">
    <citation type="submission" date="2016-12" db="EMBL/GenBank/DDBJ databases">
        <title>Draft genome sequence of Fusarium oxysporum causing rot on Narcissus.</title>
        <authorList>
            <person name="Armitage A.D."/>
            <person name="Taylor A."/>
            <person name="Clarkson J.P."/>
            <person name="Harrison R.J."/>
            <person name="Jackson A.C."/>
        </authorList>
    </citation>
    <scope>NUCLEOTIDE SEQUENCE [LARGE SCALE GENOMIC DNA]</scope>
    <source>
        <strain evidence="3 4">N139</strain>
    </source>
</reference>
<dbReference type="AlphaFoldDB" id="A0A4Q2V6V6"/>
<name>A0A4Q2V6V6_FUSOX</name>
<dbReference type="GO" id="GO:0007039">
    <property type="term" value="P:protein catabolic process in the vacuole"/>
    <property type="evidence" value="ECO:0007669"/>
    <property type="project" value="TreeGrafter"/>
</dbReference>
<feature type="compositionally biased region" description="Polar residues" evidence="1">
    <location>
        <begin position="1"/>
        <end position="10"/>
    </location>
</feature>
<evidence type="ECO:0000313" key="3">
    <source>
        <dbReference type="EMBL" id="RYC80418.1"/>
    </source>
</evidence>
<feature type="region of interest" description="Disordered" evidence="1">
    <location>
        <begin position="123"/>
        <end position="151"/>
    </location>
</feature>
<feature type="compositionally biased region" description="Polar residues" evidence="1">
    <location>
        <begin position="294"/>
        <end position="307"/>
    </location>
</feature>
<evidence type="ECO:0000259" key="2">
    <source>
        <dbReference type="Pfam" id="PF08550"/>
    </source>
</evidence>
<proteinExistence type="predicted"/>
<sequence>MASLPSSQGSGYFISSAKQQCHSPSPLAGRTPTPQPGADPRSDPCYQFLEHPDPAPSSASSPPPIHGESMDMSCSSTPARDISIPSYYDEGIHLVEPSAEHACLPQFLKDGFFVARDGGLERRPDLKAGDSYNASPGDDGNPADTSTGGSQELGEFHERAEDDTAINAQSWGNVDYLSHDWKEEDIWSSWKYITSRGGEHPDSARLENACWRTWIKYKNNLKTVSPKTLNWLKDGEVSWLYGPVQPGASKIYCTQTEPSGASLPQSNSLVNTNRKPILKKRSISDIMLRRPLSTSSLPQQATPVTQARQKDSRRLRELSFDRAATTDHTIFPFPSMPMSRDSSSMLPLSAYSGVSSPGVERKHIHFNYRVEQCIAVEVKGDDDDDGDISTDTNSEDGIMMKLDRPRKPAKEGNSLLSDGKTIAMLPSTTLKHREPIPEVPETAIHYTPSVLHSPLVSPFSPQETARPPKASGRFSEDLMDADTHSAWHSSGSCEGHDPHRIASTDSLTTETVGMRRTPSGMFMPYEEAVTSSNKGVLCRIIDTVNTARDMAYIIWNSGWR</sequence>
<evidence type="ECO:0000313" key="4">
    <source>
        <dbReference type="Proteomes" id="UP000290540"/>
    </source>
</evidence>
<accession>A0A4Q2V6V6</accession>
<comment type="caution">
    <text evidence="3">The sequence shown here is derived from an EMBL/GenBank/DDBJ whole genome shotgun (WGS) entry which is preliminary data.</text>
</comment>
<dbReference type="PANTHER" id="PTHR28051">
    <property type="entry name" value="PROTEIN MTL1-RELATED"/>
    <property type="match status" value="1"/>
</dbReference>
<protein>
    <recommendedName>
        <fullName evidence="2">Nitrogen regulatory protein areA GATA-like domain-containing protein</fullName>
    </recommendedName>
</protein>
<dbReference type="InterPro" id="IPR052292">
    <property type="entry name" value="Glucose_repression_reg"/>
</dbReference>
<dbReference type="Pfam" id="PF08550">
    <property type="entry name" value="GATA_AreA"/>
    <property type="match status" value="1"/>
</dbReference>